<sequence length="434" mass="49295">MAVPFRAKGTRSENAEFGHPDVAVTLKCLSYYYDGLSHDQVRHCFNLLAKENDPAAEYQLWISRNLSALPEELRAITGVNLEDTRTFQEILYPHIQHQKWLRDERQPIPPPRSAPQRALPKLLHTNAMVLGLLLQEQNQQCILTQDEGGRQLRTERLLDLVSRHDPPVRVIIDVGAQILELSNRNVAQLWLSLPRSRDAEAAIFFDEHDEAVVIDREGHEERLISPAFRQRMGTLMRCGSEASHALPGRRYTWSSVDERQTSCNRMRGLGNGQSLLFVIPPAVSHSMGPQGNSVTSLNVVEWALTQTCNIFESLGPLWAFQGLHYHRRVGEWDKLLRGSVTPEEAILHIREPEAQTLSQLYAPWDGPESSPLDGILNQQDIVIQELLRVWRGSGQSLQWGPQLHEEQERQIRYEVQREQQICRPPGIPGVSSGA</sequence>
<dbReference type="AlphaFoldDB" id="A0A5N5WX41"/>
<dbReference type="PANTHER" id="PTHR13367:SF33">
    <property type="entry name" value="P-LOOP CONTAINING NUCLEOSIDE TRIPHOSPHATE HYDROLASE PROTEIN"/>
    <property type="match status" value="1"/>
</dbReference>
<proteinExistence type="predicted"/>
<dbReference type="Pfam" id="PF12359">
    <property type="entry name" value="DUF3645"/>
    <property type="match status" value="1"/>
</dbReference>
<dbReference type="EMBL" id="ML732233">
    <property type="protein sequence ID" value="KAB8073113.1"/>
    <property type="molecule type" value="Genomic_DNA"/>
</dbReference>
<dbReference type="GO" id="GO:0006508">
    <property type="term" value="P:proteolysis"/>
    <property type="evidence" value="ECO:0007669"/>
    <property type="project" value="UniProtKB-KW"/>
</dbReference>
<evidence type="ECO:0000256" key="6">
    <source>
        <dbReference type="ARBA" id="ARBA00022807"/>
    </source>
</evidence>
<evidence type="ECO:0000256" key="1">
    <source>
        <dbReference type="ARBA" id="ARBA00000707"/>
    </source>
</evidence>
<dbReference type="Proteomes" id="UP000326565">
    <property type="component" value="Unassembled WGS sequence"/>
</dbReference>
<gene>
    <name evidence="8" type="ORF">BDV29DRAFT_157915</name>
</gene>
<dbReference type="InterPro" id="IPR022105">
    <property type="entry name" value="DUF3645"/>
</dbReference>
<organism evidence="8 9">
    <name type="scientific">Aspergillus leporis</name>
    <dbReference type="NCBI Taxonomy" id="41062"/>
    <lineage>
        <taxon>Eukaryota</taxon>
        <taxon>Fungi</taxon>
        <taxon>Dikarya</taxon>
        <taxon>Ascomycota</taxon>
        <taxon>Pezizomycotina</taxon>
        <taxon>Eurotiomycetes</taxon>
        <taxon>Eurotiomycetidae</taxon>
        <taxon>Eurotiales</taxon>
        <taxon>Aspergillaceae</taxon>
        <taxon>Aspergillus</taxon>
        <taxon>Aspergillus subgen. Circumdati</taxon>
    </lineage>
</organism>
<evidence type="ECO:0000256" key="4">
    <source>
        <dbReference type="ARBA" id="ARBA00022786"/>
    </source>
</evidence>
<dbReference type="GO" id="GO:0004843">
    <property type="term" value="F:cysteine-type deubiquitinase activity"/>
    <property type="evidence" value="ECO:0007669"/>
    <property type="project" value="UniProtKB-EC"/>
</dbReference>
<dbReference type="InterPro" id="IPR051346">
    <property type="entry name" value="OTU_Deubiquitinase"/>
</dbReference>
<comment type="catalytic activity">
    <reaction evidence="1">
        <text>Thiol-dependent hydrolysis of ester, thioester, amide, peptide and isopeptide bonds formed by the C-terminal Gly of ubiquitin (a 76-residue protein attached to proteins as an intracellular targeting signal).</text>
        <dbReference type="EC" id="3.4.19.12"/>
    </reaction>
</comment>
<evidence type="ECO:0000313" key="9">
    <source>
        <dbReference type="Proteomes" id="UP000326565"/>
    </source>
</evidence>
<feature type="domain" description="DUF3645" evidence="7">
    <location>
        <begin position="1"/>
        <end position="26"/>
    </location>
</feature>
<keyword evidence="5" id="KW-0378">Hydrolase</keyword>
<protein>
    <recommendedName>
        <fullName evidence="2">ubiquitinyl hydrolase 1</fullName>
        <ecNumber evidence="2">3.4.19.12</ecNumber>
    </recommendedName>
</protein>
<dbReference type="EC" id="3.4.19.12" evidence="2"/>
<evidence type="ECO:0000256" key="3">
    <source>
        <dbReference type="ARBA" id="ARBA00022670"/>
    </source>
</evidence>
<evidence type="ECO:0000259" key="7">
    <source>
        <dbReference type="Pfam" id="PF12359"/>
    </source>
</evidence>
<dbReference type="OrthoDB" id="3182339at2759"/>
<evidence type="ECO:0000313" key="8">
    <source>
        <dbReference type="EMBL" id="KAB8073113.1"/>
    </source>
</evidence>
<evidence type="ECO:0000256" key="5">
    <source>
        <dbReference type="ARBA" id="ARBA00022801"/>
    </source>
</evidence>
<accession>A0A5N5WX41</accession>
<reference evidence="8 9" key="1">
    <citation type="submission" date="2019-04" db="EMBL/GenBank/DDBJ databases">
        <title>Friends and foes A comparative genomics study of 23 Aspergillus species from section Flavi.</title>
        <authorList>
            <consortium name="DOE Joint Genome Institute"/>
            <person name="Kjaerbolling I."/>
            <person name="Vesth T."/>
            <person name="Frisvad J.C."/>
            <person name="Nybo J.L."/>
            <person name="Theobald S."/>
            <person name="Kildgaard S."/>
            <person name="Isbrandt T."/>
            <person name="Kuo A."/>
            <person name="Sato A."/>
            <person name="Lyhne E.K."/>
            <person name="Kogle M.E."/>
            <person name="Wiebenga A."/>
            <person name="Kun R.S."/>
            <person name="Lubbers R.J."/>
            <person name="Makela M.R."/>
            <person name="Barry K."/>
            <person name="Chovatia M."/>
            <person name="Clum A."/>
            <person name="Daum C."/>
            <person name="Haridas S."/>
            <person name="He G."/>
            <person name="LaButti K."/>
            <person name="Lipzen A."/>
            <person name="Mondo S."/>
            <person name="Riley R."/>
            <person name="Salamov A."/>
            <person name="Simmons B.A."/>
            <person name="Magnuson J.K."/>
            <person name="Henrissat B."/>
            <person name="Mortensen U.H."/>
            <person name="Larsen T.O."/>
            <person name="Devries R.P."/>
            <person name="Grigoriev I.V."/>
            <person name="Machida M."/>
            <person name="Baker S.E."/>
            <person name="Andersen M.R."/>
        </authorList>
    </citation>
    <scope>NUCLEOTIDE SEQUENCE [LARGE SCALE GENOMIC DNA]</scope>
    <source>
        <strain evidence="8 9">CBS 151.66</strain>
    </source>
</reference>
<keyword evidence="4" id="KW-0833">Ubl conjugation pathway</keyword>
<keyword evidence="3" id="KW-0645">Protease</keyword>
<name>A0A5N5WX41_9EURO</name>
<keyword evidence="6" id="KW-0788">Thiol protease</keyword>
<evidence type="ECO:0000256" key="2">
    <source>
        <dbReference type="ARBA" id="ARBA00012759"/>
    </source>
</evidence>
<dbReference type="PANTHER" id="PTHR13367">
    <property type="entry name" value="UBIQUITIN THIOESTERASE"/>
    <property type="match status" value="1"/>
</dbReference>
<keyword evidence="9" id="KW-1185">Reference proteome</keyword>